<sequence>MTTLEHTAAPTDPAGTTGVVAGWLAGLELDAVPERVIGRAAHLTLDGVGCALIGAQLPWSRAATEVVLQLEGTGPATVAGWGRSTTAPAAALLNGTFIQGFELDDYHPLGPLHSASVVLPAALAAAEHTKATTGRVTTGAELLRALIAGYELGPRVGMALHGGDLISRGWHSGSVFGTLAAAAAAGCVLRLSPAGFEDALGLAATQSSGLMAAQYEAMCKRMHHGFSARAGVYSAALAAGGFTGIKRVLERDYGGYLSTFGLGGKPPDPAAITATLGRDWEIERISIKPYAAQGGTHAAIDAIAAIRRRRPLDPARVAEIRLAVGHTVYHHGVWDLRRPMNEITAQMSLAYGTAVALLDGTVMVEQFLPPRINRDDVWDLMRRVSVRHDPTIDALGPTARLRTEVDIVFTDGTVEREVVDTPSGGLDHPLPDDAITAKFATVTASVLDADRRAAIRAGVLGLRELPDVGELIGLLAPPVPSALESVPG</sequence>
<evidence type="ECO:0000259" key="3">
    <source>
        <dbReference type="Pfam" id="PF19305"/>
    </source>
</evidence>
<dbReference type="InterPro" id="IPR045337">
    <property type="entry name" value="MmgE_PrpD_C"/>
</dbReference>
<protein>
    <submittedName>
        <fullName evidence="4">MmgE/PrpD family protein</fullName>
    </submittedName>
</protein>
<dbReference type="EMBL" id="CP142149">
    <property type="protein sequence ID" value="WSE31908.1"/>
    <property type="molecule type" value="Genomic_DNA"/>
</dbReference>
<dbReference type="RefSeq" id="WP_326834716.1">
    <property type="nucleotide sequence ID" value="NZ_CP142149.1"/>
</dbReference>
<dbReference type="InterPro" id="IPR042188">
    <property type="entry name" value="MmgE/PrpD_sf_2"/>
</dbReference>
<dbReference type="InterPro" id="IPR042183">
    <property type="entry name" value="MmgE/PrpD_sf_1"/>
</dbReference>
<dbReference type="SUPFAM" id="SSF103378">
    <property type="entry name" value="2-methylcitrate dehydratase PrpD"/>
    <property type="match status" value="1"/>
</dbReference>
<dbReference type="PANTHER" id="PTHR16943:SF8">
    <property type="entry name" value="2-METHYLCITRATE DEHYDRATASE"/>
    <property type="match status" value="1"/>
</dbReference>
<dbReference type="PANTHER" id="PTHR16943">
    <property type="entry name" value="2-METHYLCITRATE DEHYDRATASE-RELATED"/>
    <property type="match status" value="1"/>
</dbReference>
<dbReference type="InterPro" id="IPR036148">
    <property type="entry name" value="MmgE/PrpD_sf"/>
</dbReference>
<gene>
    <name evidence="4" type="ORF">VSH64_07270</name>
</gene>
<dbReference type="InterPro" id="IPR005656">
    <property type="entry name" value="MmgE_PrpD"/>
</dbReference>
<dbReference type="Gene3D" id="1.10.4100.10">
    <property type="entry name" value="2-methylcitrate dehydratase PrpD"/>
    <property type="match status" value="1"/>
</dbReference>
<comment type="similarity">
    <text evidence="1">Belongs to the PrpD family.</text>
</comment>
<organism evidence="4 5">
    <name type="scientific">Amycolatopsis rhabdoformis</name>
    <dbReference type="NCBI Taxonomy" id="1448059"/>
    <lineage>
        <taxon>Bacteria</taxon>
        <taxon>Bacillati</taxon>
        <taxon>Actinomycetota</taxon>
        <taxon>Actinomycetes</taxon>
        <taxon>Pseudonocardiales</taxon>
        <taxon>Pseudonocardiaceae</taxon>
        <taxon>Amycolatopsis</taxon>
    </lineage>
</organism>
<name>A0ABZ1IE24_9PSEU</name>
<evidence type="ECO:0000256" key="1">
    <source>
        <dbReference type="ARBA" id="ARBA00006174"/>
    </source>
</evidence>
<dbReference type="Proteomes" id="UP001330812">
    <property type="component" value="Chromosome"/>
</dbReference>
<keyword evidence="5" id="KW-1185">Reference proteome</keyword>
<dbReference type="Pfam" id="PF03972">
    <property type="entry name" value="MmgE_PrpD_N"/>
    <property type="match status" value="1"/>
</dbReference>
<dbReference type="Pfam" id="PF19305">
    <property type="entry name" value="MmgE_PrpD_C"/>
    <property type="match status" value="1"/>
</dbReference>
<dbReference type="Gene3D" id="3.30.1330.120">
    <property type="entry name" value="2-methylcitrate dehydratase PrpD"/>
    <property type="match status" value="1"/>
</dbReference>
<feature type="domain" description="MmgE/PrpD N-terminal" evidence="2">
    <location>
        <begin position="21"/>
        <end position="260"/>
    </location>
</feature>
<dbReference type="InterPro" id="IPR045336">
    <property type="entry name" value="MmgE_PrpD_N"/>
</dbReference>
<evidence type="ECO:0000313" key="4">
    <source>
        <dbReference type="EMBL" id="WSE31908.1"/>
    </source>
</evidence>
<proteinExistence type="inferred from homology"/>
<accession>A0ABZ1IE24</accession>
<feature type="domain" description="MmgE/PrpD C-terminal" evidence="3">
    <location>
        <begin position="290"/>
        <end position="456"/>
    </location>
</feature>
<evidence type="ECO:0000313" key="5">
    <source>
        <dbReference type="Proteomes" id="UP001330812"/>
    </source>
</evidence>
<reference evidence="4 5" key="1">
    <citation type="journal article" date="2015" name="Int. J. Syst. Evol. Microbiol.">
        <title>Amycolatopsis rhabdoformis sp. nov., an actinomycete isolated from a tropical forest soil.</title>
        <authorList>
            <person name="Souza W.R."/>
            <person name="Silva R.E."/>
            <person name="Goodfellow M."/>
            <person name="Busarakam K."/>
            <person name="Figueiro F.S."/>
            <person name="Ferreira D."/>
            <person name="Rodrigues-Filho E."/>
            <person name="Moraes L.A.B."/>
            <person name="Zucchi T.D."/>
        </authorList>
    </citation>
    <scope>NUCLEOTIDE SEQUENCE [LARGE SCALE GENOMIC DNA]</scope>
    <source>
        <strain evidence="4 5">NCIMB 14900</strain>
    </source>
</reference>
<evidence type="ECO:0000259" key="2">
    <source>
        <dbReference type="Pfam" id="PF03972"/>
    </source>
</evidence>